<dbReference type="SUPFAM" id="SSF55874">
    <property type="entry name" value="ATPase domain of HSP90 chaperone/DNA topoisomerase II/histidine kinase"/>
    <property type="match status" value="1"/>
</dbReference>
<dbReference type="PRINTS" id="PR00344">
    <property type="entry name" value="BCTRLSENSOR"/>
</dbReference>
<feature type="transmembrane region" description="Helical" evidence="7">
    <location>
        <begin position="39"/>
        <end position="61"/>
    </location>
</feature>
<dbReference type="GO" id="GO:0000155">
    <property type="term" value="F:phosphorelay sensor kinase activity"/>
    <property type="evidence" value="ECO:0007669"/>
    <property type="project" value="InterPro"/>
</dbReference>
<evidence type="ECO:0000256" key="7">
    <source>
        <dbReference type="SAM" id="Phobius"/>
    </source>
</evidence>
<keyword evidence="3" id="KW-0597">Phosphoprotein</keyword>
<dbReference type="Gene3D" id="1.10.287.130">
    <property type="match status" value="1"/>
</dbReference>
<dbReference type="RefSeq" id="WP_128759806.1">
    <property type="nucleotide sequence ID" value="NZ_QOVI01000001.1"/>
</dbReference>
<evidence type="ECO:0000256" key="6">
    <source>
        <dbReference type="ARBA" id="ARBA00023012"/>
    </source>
</evidence>
<accession>A0A4Q0NZ51</accession>
<keyword evidence="7" id="KW-1133">Transmembrane helix</keyword>
<evidence type="ECO:0000256" key="2">
    <source>
        <dbReference type="ARBA" id="ARBA00012438"/>
    </source>
</evidence>
<dbReference type="PROSITE" id="PS50109">
    <property type="entry name" value="HIS_KIN"/>
    <property type="match status" value="1"/>
</dbReference>
<dbReference type="GO" id="GO:0016036">
    <property type="term" value="P:cellular response to phosphate starvation"/>
    <property type="evidence" value="ECO:0007669"/>
    <property type="project" value="TreeGrafter"/>
</dbReference>
<dbReference type="GO" id="GO:0005886">
    <property type="term" value="C:plasma membrane"/>
    <property type="evidence" value="ECO:0007669"/>
    <property type="project" value="TreeGrafter"/>
</dbReference>
<feature type="domain" description="Histidine kinase" evidence="8">
    <location>
        <begin position="127"/>
        <end position="347"/>
    </location>
</feature>
<evidence type="ECO:0000313" key="10">
    <source>
        <dbReference type="Proteomes" id="UP000289821"/>
    </source>
</evidence>
<evidence type="ECO:0000256" key="4">
    <source>
        <dbReference type="ARBA" id="ARBA00022679"/>
    </source>
</evidence>
<keyword evidence="10" id="KW-1185">Reference proteome</keyword>
<evidence type="ECO:0000313" key="9">
    <source>
        <dbReference type="EMBL" id="RXG18243.1"/>
    </source>
</evidence>
<dbReference type="PANTHER" id="PTHR45453">
    <property type="entry name" value="PHOSPHATE REGULON SENSOR PROTEIN PHOR"/>
    <property type="match status" value="1"/>
</dbReference>
<dbReference type="EC" id="2.7.13.3" evidence="2"/>
<dbReference type="InterPro" id="IPR005467">
    <property type="entry name" value="His_kinase_dom"/>
</dbReference>
<dbReference type="SMART" id="SM00388">
    <property type="entry name" value="HisKA"/>
    <property type="match status" value="1"/>
</dbReference>
<evidence type="ECO:0000256" key="1">
    <source>
        <dbReference type="ARBA" id="ARBA00000085"/>
    </source>
</evidence>
<dbReference type="EMBL" id="QOVI01000001">
    <property type="protein sequence ID" value="RXG18243.1"/>
    <property type="molecule type" value="Genomic_DNA"/>
</dbReference>
<evidence type="ECO:0000256" key="3">
    <source>
        <dbReference type="ARBA" id="ARBA00022553"/>
    </source>
</evidence>
<dbReference type="Gene3D" id="3.30.565.10">
    <property type="entry name" value="Histidine kinase-like ATPase, C-terminal domain"/>
    <property type="match status" value="1"/>
</dbReference>
<comment type="catalytic activity">
    <reaction evidence="1">
        <text>ATP + protein L-histidine = ADP + protein N-phospho-L-histidine.</text>
        <dbReference type="EC" id="2.7.13.3"/>
    </reaction>
</comment>
<keyword evidence="5 9" id="KW-0418">Kinase</keyword>
<dbReference type="CDD" id="cd00082">
    <property type="entry name" value="HisKA"/>
    <property type="match status" value="1"/>
</dbReference>
<dbReference type="Pfam" id="PF02518">
    <property type="entry name" value="HATPase_c"/>
    <property type="match status" value="1"/>
</dbReference>
<dbReference type="OrthoDB" id="9813151at2"/>
<dbReference type="Proteomes" id="UP000289821">
    <property type="component" value="Unassembled WGS sequence"/>
</dbReference>
<reference evidence="9 10" key="1">
    <citation type="submission" date="2018-07" db="EMBL/GenBank/DDBJ databases">
        <title>Leeuwenhoekiella genomics.</title>
        <authorList>
            <person name="Tahon G."/>
            <person name="Willems A."/>
        </authorList>
    </citation>
    <scope>NUCLEOTIDE SEQUENCE [LARGE SCALE GENOMIC DNA]</scope>
    <source>
        <strain evidence="9 10">R-50232</strain>
    </source>
</reference>
<keyword evidence="7" id="KW-0812">Transmembrane</keyword>
<gene>
    <name evidence="9" type="ORF">DSM04_101435</name>
</gene>
<evidence type="ECO:0000256" key="5">
    <source>
        <dbReference type="ARBA" id="ARBA00022777"/>
    </source>
</evidence>
<keyword evidence="7" id="KW-0472">Membrane</keyword>
<keyword evidence="6" id="KW-0902">Two-component regulatory system</keyword>
<dbReference type="Pfam" id="PF00512">
    <property type="entry name" value="HisKA"/>
    <property type="match status" value="1"/>
</dbReference>
<dbReference type="InterPro" id="IPR036890">
    <property type="entry name" value="HATPase_C_sf"/>
</dbReference>
<dbReference type="InterPro" id="IPR003594">
    <property type="entry name" value="HATPase_dom"/>
</dbReference>
<dbReference type="FunFam" id="3.30.565.10:FF:000006">
    <property type="entry name" value="Sensor histidine kinase WalK"/>
    <property type="match status" value="1"/>
</dbReference>
<dbReference type="InterPro" id="IPR003661">
    <property type="entry name" value="HisK_dim/P_dom"/>
</dbReference>
<keyword evidence="4" id="KW-0808">Transferase</keyword>
<evidence type="ECO:0000259" key="8">
    <source>
        <dbReference type="PROSITE" id="PS50109"/>
    </source>
</evidence>
<dbReference type="GO" id="GO:0004721">
    <property type="term" value="F:phosphoprotein phosphatase activity"/>
    <property type="evidence" value="ECO:0007669"/>
    <property type="project" value="TreeGrafter"/>
</dbReference>
<dbReference type="SUPFAM" id="SSF47384">
    <property type="entry name" value="Homodimeric domain of signal transducing histidine kinase"/>
    <property type="match status" value="1"/>
</dbReference>
<proteinExistence type="predicted"/>
<dbReference type="InterPro" id="IPR050351">
    <property type="entry name" value="BphY/WalK/GraS-like"/>
</dbReference>
<dbReference type="AlphaFoldDB" id="A0A4Q0NZ51"/>
<dbReference type="SMART" id="SM00387">
    <property type="entry name" value="HATPase_c"/>
    <property type="match status" value="1"/>
</dbReference>
<dbReference type="CDD" id="cd00075">
    <property type="entry name" value="HATPase"/>
    <property type="match status" value="1"/>
</dbReference>
<dbReference type="InterPro" id="IPR004358">
    <property type="entry name" value="Sig_transdc_His_kin-like_C"/>
</dbReference>
<dbReference type="PANTHER" id="PTHR45453:SF1">
    <property type="entry name" value="PHOSPHATE REGULON SENSOR PROTEIN PHOR"/>
    <property type="match status" value="1"/>
</dbReference>
<name>A0A4Q0NZ51_9FLAO</name>
<dbReference type="InterPro" id="IPR036097">
    <property type="entry name" value="HisK_dim/P_sf"/>
</dbReference>
<protein>
    <recommendedName>
        <fullName evidence="2">histidine kinase</fullName>
        <ecNumber evidence="2">2.7.13.3</ecNumber>
    </recommendedName>
</protein>
<sequence>MAAKFKKSYRFAVFSSSMITVALTLFVSVFFYLKNTFDWSFTLLFFVVCFAFSFVLIQVRVERFIYKRVKKIYDDVSLLDVTTLRRGQVTTDMNTLTKEVERFAASKKLEIESLKIREEYRKEFMGNVAHELKTPLFTTQGYILTLLDGAMKDKTVRKKYLKRAAAAVERLVYLVSDLDMISKLEVGDLNLRYEYFDMVLLVKDTFELLEMKASKKNITLTTDMDYNEPVYVNADRERIQQLLTNLIVNSIKYGKQDGTTEISIENLIQNKVIVRVTDNGEGIAKEHIPRLFERFYRVDKSGSRREGGSGLGLSIVKHIIEAHDEKIYIESDFGVGSEFSFTLEKAEELPKTSAVEASLVE</sequence>
<organism evidence="9 10">
    <name type="scientific">Leeuwenhoekiella aestuarii</name>
    <dbReference type="NCBI Taxonomy" id="2249426"/>
    <lineage>
        <taxon>Bacteria</taxon>
        <taxon>Pseudomonadati</taxon>
        <taxon>Bacteroidota</taxon>
        <taxon>Flavobacteriia</taxon>
        <taxon>Flavobacteriales</taxon>
        <taxon>Flavobacteriaceae</taxon>
        <taxon>Leeuwenhoekiella</taxon>
    </lineage>
</organism>
<feature type="transmembrane region" description="Helical" evidence="7">
    <location>
        <begin position="12"/>
        <end position="33"/>
    </location>
</feature>
<comment type="caution">
    <text evidence="9">The sequence shown here is derived from an EMBL/GenBank/DDBJ whole genome shotgun (WGS) entry which is preliminary data.</text>
</comment>